<dbReference type="InterPro" id="IPR000843">
    <property type="entry name" value="HTH_LacI"/>
</dbReference>
<dbReference type="PANTHER" id="PTHR30146:SF153">
    <property type="entry name" value="LACTOSE OPERON REPRESSOR"/>
    <property type="match status" value="1"/>
</dbReference>
<dbReference type="Pfam" id="PF13377">
    <property type="entry name" value="Peripla_BP_3"/>
    <property type="match status" value="1"/>
</dbReference>
<dbReference type="EMBL" id="JAUEMJ010000008">
    <property type="protein sequence ID" value="MDN3242539.1"/>
    <property type="molecule type" value="Genomic_DNA"/>
</dbReference>
<dbReference type="InterPro" id="IPR010982">
    <property type="entry name" value="Lambda_DNA-bd_dom_sf"/>
</dbReference>
<dbReference type="Gene3D" id="3.40.50.2300">
    <property type="match status" value="2"/>
</dbReference>
<dbReference type="PANTHER" id="PTHR30146">
    <property type="entry name" value="LACI-RELATED TRANSCRIPTIONAL REPRESSOR"/>
    <property type="match status" value="1"/>
</dbReference>
<evidence type="ECO:0000256" key="1">
    <source>
        <dbReference type="ARBA" id="ARBA00023015"/>
    </source>
</evidence>
<dbReference type="InterPro" id="IPR028082">
    <property type="entry name" value="Peripla_BP_I"/>
</dbReference>
<feature type="domain" description="HTH lacI-type" evidence="4">
    <location>
        <begin position="17"/>
        <end position="71"/>
    </location>
</feature>
<dbReference type="CDD" id="cd01574">
    <property type="entry name" value="PBP1_LacI"/>
    <property type="match status" value="1"/>
</dbReference>
<comment type="caution">
    <text evidence="5">The sequence shown here is derived from an EMBL/GenBank/DDBJ whole genome shotgun (WGS) entry which is preliminary data.</text>
</comment>
<protein>
    <submittedName>
        <fullName evidence="5">LacI family DNA-binding transcriptional regulator</fullName>
    </submittedName>
</protein>
<dbReference type="InterPro" id="IPR046335">
    <property type="entry name" value="LacI/GalR-like_sensor"/>
</dbReference>
<gene>
    <name evidence="5" type="ORF">QWI33_22650</name>
</gene>
<reference evidence="5" key="1">
    <citation type="submission" date="2023-06" db="EMBL/GenBank/DDBJ databases">
        <title>Gycomyces niveus sp.nov., a novel actinomycete isolated from soil in Shouguang.</title>
        <authorList>
            <person name="Yang X."/>
            <person name="Zhao J."/>
        </authorList>
    </citation>
    <scope>NUCLEOTIDE SEQUENCE</scope>
    <source>
        <strain evidence="5">NEAU C2</strain>
    </source>
</reference>
<dbReference type="RefSeq" id="WP_289959195.1">
    <property type="nucleotide sequence ID" value="NZ_JAUEMJ010000008.1"/>
</dbReference>
<sequence>MDDGEASGKRARSKSKPSMFDVAVLAGVSAQTVSRVSMGAENVRPATRDKVLAAMSELGYSPNSAARALRYGTFQTIGVITHKFSRTGESRTVEAIVEAARSAQYTVTLVDVESPVSTEVSDAVTRLSNQSIDGLVIIRAESVTPATLSIPAGLPVVVSDSRFVGHHPAVGADQFAGSQRATELLLGLGHRTVHHVAGPDSSGPSQLRIDGWRAALDRAGRPAPPIIRGDWTGRSGYEAGKRIARDGEATAVFCANDETAIGVMHALHEAGRRVPADVSVVGFDDIALAADVWPPLTTVRQDFAQIGERLLELLLRQIRNGERLEDVHETVPVELIVRESTAPPAA</sequence>
<proteinExistence type="predicted"/>
<evidence type="ECO:0000259" key="4">
    <source>
        <dbReference type="PROSITE" id="PS50932"/>
    </source>
</evidence>
<dbReference type="Pfam" id="PF00356">
    <property type="entry name" value="LacI"/>
    <property type="match status" value="1"/>
</dbReference>
<keyword evidence="6" id="KW-1185">Reference proteome</keyword>
<keyword evidence="1" id="KW-0805">Transcription regulation</keyword>
<dbReference type="SUPFAM" id="SSF53822">
    <property type="entry name" value="Periplasmic binding protein-like I"/>
    <property type="match status" value="1"/>
</dbReference>
<evidence type="ECO:0000313" key="5">
    <source>
        <dbReference type="EMBL" id="MDN3242539.1"/>
    </source>
</evidence>
<organism evidence="5 6">
    <name type="scientific">Glycomyces tritici</name>
    <dbReference type="NCBI Taxonomy" id="2665176"/>
    <lineage>
        <taxon>Bacteria</taxon>
        <taxon>Bacillati</taxon>
        <taxon>Actinomycetota</taxon>
        <taxon>Actinomycetes</taxon>
        <taxon>Glycomycetales</taxon>
        <taxon>Glycomycetaceae</taxon>
        <taxon>Glycomyces</taxon>
    </lineage>
</organism>
<name>A0ABT7YVZ1_9ACTN</name>
<keyword evidence="3" id="KW-0804">Transcription</keyword>
<accession>A0ABT7YVZ1</accession>
<evidence type="ECO:0000256" key="2">
    <source>
        <dbReference type="ARBA" id="ARBA00023125"/>
    </source>
</evidence>
<keyword evidence="2 5" id="KW-0238">DNA-binding</keyword>
<evidence type="ECO:0000256" key="3">
    <source>
        <dbReference type="ARBA" id="ARBA00023163"/>
    </source>
</evidence>
<dbReference type="PROSITE" id="PS50932">
    <property type="entry name" value="HTH_LACI_2"/>
    <property type="match status" value="1"/>
</dbReference>
<evidence type="ECO:0000313" key="6">
    <source>
        <dbReference type="Proteomes" id="UP001171902"/>
    </source>
</evidence>
<dbReference type="Gene3D" id="1.10.260.40">
    <property type="entry name" value="lambda repressor-like DNA-binding domains"/>
    <property type="match status" value="1"/>
</dbReference>
<dbReference type="CDD" id="cd01392">
    <property type="entry name" value="HTH_LacI"/>
    <property type="match status" value="1"/>
</dbReference>
<dbReference type="SUPFAM" id="SSF47413">
    <property type="entry name" value="lambda repressor-like DNA-binding domains"/>
    <property type="match status" value="1"/>
</dbReference>
<dbReference type="Proteomes" id="UP001171902">
    <property type="component" value="Unassembled WGS sequence"/>
</dbReference>
<dbReference type="GO" id="GO:0003677">
    <property type="term" value="F:DNA binding"/>
    <property type="evidence" value="ECO:0007669"/>
    <property type="project" value="UniProtKB-KW"/>
</dbReference>
<dbReference type="SMART" id="SM00354">
    <property type="entry name" value="HTH_LACI"/>
    <property type="match status" value="1"/>
</dbReference>